<comment type="caution">
    <text evidence="2">The sequence shown here is derived from an EMBL/GenBank/DDBJ whole genome shotgun (WGS) entry which is preliminary data.</text>
</comment>
<name>A0AAW0E2Z7_9AGAR</name>
<gene>
    <name evidence="2" type="ORF">R3P38DRAFT_3168926</name>
</gene>
<protein>
    <submittedName>
        <fullName evidence="2">Uncharacterized protein</fullName>
    </submittedName>
</protein>
<feature type="compositionally biased region" description="Polar residues" evidence="1">
    <location>
        <begin position="618"/>
        <end position="640"/>
    </location>
</feature>
<organism evidence="2 3">
    <name type="scientific">Favolaschia claudopus</name>
    <dbReference type="NCBI Taxonomy" id="2862362"/>
    <lineage>
        <taxon>Eukaryota</taxon>
        <taxon>Fungi</taxon>
        <taxon>Dikarya</taxon>
        <taxon>Basidiomycota</taxon>
        <taxon>Agaricomycotina</taxon>
        <taxon>Agaricomycetes</taxon>
        <taxon>Agaricomycetidae</taxon>
        <taxon>Agaricales</taxon>
        <taxon>Marasmiineae</taxon>
        <taxon>Mycenaceae</taxon>
        <taxon>Favolaschia</taxon>
    </lineage>
</organism>
<evidence type="ECO:0000313" key="3">
    <source>
        <dbReference type="Proteomes" id="UP001362999"/>
    </source>
</evidence>
<dbReference type="EMBL" id="JAWWNJ010000004">
    <property type="protein sequence ID" value="KAK7057400.1"/>
    <property type="molecule type" value="Genomic_DNA"/>
</dbReference>
<proteinExistence type="predicted"/>
<sequence>MSHHVTASRLEPRPPQRHHLTVPLTHFTTFNDQEMTRRAASPELSPSRISRLLRPLRTKCIALAMHHTPQTVATYGSRTSSEELPPLEVLPPPGSIRSHHVDHASLRTALYAVRDCFREIVTKSKSLEESVSPKIPRLADLCSTIVGEHIEGEDSELPNEEGTELLAEMESVYEIIPMRYRRSALIAHSLDIVLRFSHHFTLLSILLDICLQHNLSRESCVLLRWLFHAAISPTTEACLTPRLDNPAHSNYLVDLWRRWREANMSSTEFIQLLSSASLETVRPELVWGCKAFTRFTRELCTRDSQLLMYMVCHLVGSLSDAQAERASTNPIPKHRRSGATQWPLTDHLNIWLDYSSSFPSQGSAFALLEQCFQRAIHRRPSDTLVPTLVCWATHYLSAVPATTIDNDSIPLRLLRDISPTPTMYRLLVEKTFKQTRSTFEPWECMRLLKVYAGFLNARDLSLLEASLWASALQFVETSMDFLGSEFRAMQEELMVLVDDAERRCFQSGCEWEESMRCWIQRDLPATKKAKHEHNLERDSFGVHRRQAIRRGRSSCPLVDISNEVVAEVDHLLNRGSALTTTGMSKDGKTPTKPLPFSATLRDLALLRVSGLDVGSLVPTESSQSESLGNRPTNSAGLSVDQSHEFAQQARAAMKLYNLGEVERVGEGVEVIRQKVEELSEGLHDER</sequence>
<evidence type="ECO:0000256" key="1">
    <source>
        <dbReference type="SAM" id="MobiDB-lite"/>
    </source>
</evidence>
<keyword evidence="3" id="KW-1185">Reference proteome</keyword>
<reference evidence="2 3" key="1">
    <citation type="journal article" date="2024" name="J Genomics">
        <title>Draft genome sequencing and assembly of Favolaschia claudopus CIRM-BRFM 2984 isolated from oak limbs.</title>
        <authorList>
            <person name="Navarro D."/>
            <person name="Drula E."/>
            <person name="Chaduli D."/>
            <person name="Cazenave R."/>
            <person name="Ahrendt S."/>
            <person name="Wang J."/>
            <person name="Lipzen A."/>
            <person name="Daum C."/>
            <person name="Barry K."/>
            <person name="Grigoriev I.V."/>
            <person name="Favel A."/>
            <person name="Rosso M.N."/>
            <person name="Martin F."/>
        </authorList>
    </citation>
    <scope>NUCLEOTIDE SEQUENCE [LARGE SCALE GENOMIC DNA]</scope>
    <source>
        <strain evidence="2 3">CIRM-BRFM 2984</strain>
    </source>
</reference>
<accession>A0AAW0E2Z7</accession>
<evidence type="ECO:0000313" key="2">
    <source>
        <dbReference type="EMBL" id="KAK7057400.1"/>
    </source>
</evidence>
<feature type="region of interest" description="Disordered" evidence="1">
    <location>
        <begin position="616"/>
        <end position="640"/>
    </location>
</feature>
<dbReference type="Proteomes" id="UP001362999">
    <property type="component" value="Unassembled WGS sequence"/>
</dbReference>
<dbReference type="AlphaFoldDB" id="A0AAW0E2Z7"/>